<reference evidence="1" key="1">
    <citation type="journal article" date="2022" name="bioRxiv">
        <title>Sequencing and chromosome-scale assembly of the giantPleurodeles waltlgenome.</title>
        <authorList>
            <person name="Brown T."/>
            <person name="Elewa A."/>
            <person name="Iarovenko S."/>
            <person name="Subramanian E."/>
            <person name="Araus A.J."/>
            <person name="Petzold A."/>
            <person name="Susuki M."/>
            <person name="Suzuki K.-i.T."/>
            <person name="Hayashi T."/>
            <person name="Toyoda A."/>
            <person name="Oliveira C."/>
            <person name="Osipova E."/>
            <person name="Leigh N.D."/>
            <person name="Simon A."/>
            <person name="Yun M.H."/>
        </authorList>
    </citation>
    <scope>NUCLEOTIDE SEQUENCE</scope>
    <source>
        <strain evidence="1">20211129_DDA</strain>
        <tissue evidence="1">Liver</tissue>
    </source>
</reference>
<gene>
    <name evidence="1" type="ORF">NDU88_004310</name>
</gene>
<dbReference type="EMBL" id="JANPWB010000008">
    <property type="protein sequence ID" value="KAJ1163858.1"/>
    <property type="molecule type" value="Genomic_DNA"/>
</dbReference>
<evidence type="ECO:0000313" key="1">
    <source>
        <dbReference type="EMBL" id="KAJ1163858.1"/>
    </source>
</evidence>
<name>A0AAV7SIF2_PLEWA</name>
<proteinExistence type="predicted"/>
<dbReference type="AlphaFoldDB" id="A0AAV7SIF2"/>
<organism evidence="1 2">
    <name type="scientific">Pleurodeles waltl</name>
    <name type="common">Iberian ribbed newt</name>
    <dbReference type="NCBI Taxonomy" id="8319"/>
    <lineage>
        <taxon>Eukaryota</taxon>
        <taxon>Metazoa</taxon>
        <taxon>Chordata</taxon>
        <taxon>Craniata</taxon>
        <taxon>Vertebrata</taxon>
        <taxon>Euteleostomi</taxon>
        <taxon>Amphibia</taxon>
        <taxon>Batrachia</taxon>
        <taxon>Caudata</taxon>
        <taxon>Salamandroidea</taxon>
        <taxon>Salamandridae</taxon>
        <taxon>Pleurodelinae</taxon>
        <taxon>Pleurodeles</taxon>
    </lineage>
</organism>
<evidence type="ECO:0000313" key="2">
    <source>
        <dbReference type="Proteomes" id="UP001066276"/>
    </source>
</evidence>
<accession>A0AAV7SIF2</accession>
<protein>
    <submittedName>
        <fullName evidence="1">Uncharacterized protein</fullName>
    </submittedName>
</protein>
<keyword evidence="2" id="KW-1185">Reference proteome</keyword>
<comment type="caution">
    <text evidence="1">The sequence shown here is derived from an EMBL/GenBank/DDBJ whole genome shotgun (WGS) entry which is preliminary data.</text>
</comment>
<dbReference type="Proteomes" id="UP001066276">
    <property type="component" value="Chromosome 4_2"/>
</dbReference>
<sequence length="116" mass="13047">MNLRLISRFQLVLFTRNTARFAVPILSFSSTATAVKVDRVLRLLSYSLAADTLRRLTRLPLASHVRLLSNGHAVEIDAASASVSLETEMLALKELTLRRHGGRMLLPLASPRRRRR</sequence>